<dbReference type="Pfam" id="PF09835">
    <property type="entry name" value="DUF2062"/>
    <property type="match status" value="1"/>
</dbReference>
<feature type="transmembrane region" description="Helical" evidence="1">
    <location>
        <begin position="20"/>
        <end position="47"/>
    </location>
</feature>
<accession>A0ABS7U0C3</accession>
<keyword evidence="4" id="KW-1185">Reference proteome</keyword>
<dbReference type="InterPro" id="IPR018639">
    <property type="entry name" value="DUF2062"/>
</dbReference>
<feature type="domain" description="DUF2062" evidence="2">
    <location>
        <begin position="4"/>
        <end position="144"/>
    </location>
</feature>
<organism evidence="3 4">
    <name type="scientific">Nannocystis pusilla</name>
    <dbReference type="NCBI Taxonomy" id="889268"/>
    <lineage>
        <taxon>Bacteria</taxon>
        <taxon>Pseudomonadati</taxon>
        <taxon>Myxococcota</taxon>
        <taxon>Polyangia</taxon>
        <taxon>Nannocystales</taxon>
        <taxon>Nannocystaceae</taxon>
        <taxon>Nannocystis</taxon>
    </lineage>
</organism>
<evidence type="ECO:0000259" key="2">
    <source>
        <dbReference type="Pfam" id="PF09835"/>
    </source>
</evidence>
<gene>
    <name evidence="3" type="ORF">K7C98_31915</name>
</gene>
<proteinExistence type="predicted"/>
<protein>
    <submittedName>
        <fullName evidence="3">DUF2062 domain-containing protein</fullName>
    </submittedName>
</protein>
<name>A0ABS7U0C3_9BACT</name>
<keyword evidence="1" id="KW-0472">Membrane</keyword>
<evidence type="ECO:0000313" key="3">
    <source>
        <dbReference type="EMBL" id="MBZ5713861.1"/>
    </source>
</evidence>
<keyword evidence="1" id="KW-0812">Transmembrane</keyword>
<sequence>MGRIRNWIAELLALNGTPQGVAGGFALGVGLSLIPIPFAGMLLALALAPVLKLNIPATYLGTAVVNPVTGVVFYAGELYLGLSLMGRPLPSWAELTALDARGWWDMFTGMLGPFALGAAVMIPTLAGLSYVIVYLAVRAWRGSHEAAKVD</sequence>
<dbReference type="PANTHER" id="PTHR40547:SF1">
    <property type="entry name" value="SLL0298 PROTEIN"/>
    <property type="match status" value="1"/>
</dbReference>
<keyword evidence="1" id="KW-1133">Transmembrane helix</keyword>
<reference evidence="3" key="1">
    <citation type="submission" date="2021-08" db="EMBL/GenBank/DDBJ databases">
        <authorList>
            <person name="Stevens D.C."/>
        </authorList>
    </citation>
    <scope>NUCLEOTIDE SEQUENCE</scope>
    <source>
        <strain evidence="3">DSM 53165</strain>
    </source>
</reference>
<dbReference type="RefSeq" id="WP_224195595.1">
    <property type="nucleotide sequence ID" value="NZ_JAIRAU010000044.1"/>
</dbReference>
<dbReference type="EMBL" id="JAIRAU010000044">
    <property type="protein sequence ID" value="MBZ5713861.1"/>
    <property type="molecule type" value="Genomic_DNA"/>
</dbReference>
<dbReference type="PANTHER" id="PTHR40547">
    <property type="entry name" value="SLL0298 PROTEIN"/>
    <property type="match status" value="1"/>
</dbReference>
<dbReference type="Proteomes" id="UP001139031">
    <property type="component" value="Unassembled WGS sequence"/>
</dbReference>
<comment type="caution">
    <text evidence="3">The sequence shown here is derived from an EMBL/GenBank/DDBJ whole genome shotgun (WGS) entry which is preliminary data.</text>
</comment>
<evidence type="ECO:0000256" key="1">
    <source>
        <dbReference type="SAM" id="Phobius"/>
    </source>
</evidence>
<feature type="transmembrane region" description="Helical" evidence="1">
    <location>
        <begin position="59"/>
        <end position="82"/>
    </location>
</feature>
<feature type="transmembrane region" description="Helical" evidence="1">
    <location>
        <begin position="114"/>
        <end position="137"/>
    </location>
</feature>
<evidence type="ECO:0000313" key="4">
    <source>
        <dbReference type="Proteomes" id="UP001139031"/>
    </source>
</evidence>